<feature type="region of interest" description="Disordered" evidence="1">
    <location>
        <begin position="177"/>
        <end position="298"/>
    </location>
</feature>
<reference evidence="4" key="1">
    <citation type="submission" date="2016-10" db="EMBL/GenBank/DDBJ databases">
        <authorList>
            <person name="Varghese N."/>
            <person name="Submissions S."/>
        </authorList>
    </citation>
    <scope>NUCLEOTIDE SEQUENCE [LARGE SCALE GENOMIC DNA]</scope>
    <source>
        <strain evidence="4">DSM 17038</strain>
    </source>
</reference>
<dbReference type="EMBL" id="FOOX01000016">
    <property type="protein sequence ID" value="SFH10143.1"/>
    <property type="molecule type" value="Genomic_DNA"/>
</dbReference>
<gene>
    <name evidence="3" type="ORF">SAMN05660649_03866</name>
</gene>
<dbReference type="Proteomes" id="UP000199337">
    <property type="component" value="Unassembled WGS sequence"/>
</dbReference>
<evidence type="ECO:0000313" key="4">
    <source>
        <dbReference type="Proteomes" id="UP000199337"/>
    </source>
</evidence>
<evidence type="ECO:0008006" key="5">
    <source>
        <dbReference type="Google" id="ProtNLM"/>
    </source>
</evidence>
<evidence type="ECO:0000256" key="2">
    <source>
        <dbReference type="SAM" id="Phobius"/>
    </source>
</evidence>
<proteinExistence type="predicted"/>
<keyword evidence="2" id="KW-0812">Transmembrane</keyword>
<organism evidence="3 4">
    <name type="scientific">Desulfotruncus arcticus DSM 17038</name>
    <dbReference type="NCBI Taxonomy" id="1121424"/>
    <lineage>
        <taxon>Bacteria</taxon>
        <taxon>Bacillati</taxon>
        <taxon>Bacillota</taxon>
        <taxon>Clostridia</taxon>
        <taxon>Eubacteriales</taxon>
        <taxon>Desulfallaceae</taxon>
        <taxon>Desulfotruncus</taxon>
    </lineage>
</organism>
<evidence type="ECO:0000313" key="3">
    <source>
        <dbReference type="EMBL" id="SFH10143.1"/>
    </source>
</evidence>
<feature type="compositionally biased region" description="Polar residues" evidence="1">
    <location>
        <begin position="273"/>
        <end position="287"/>
    </location>
</feature>
<dbReference type="RefSeq" id="WP_092473412.1">
    <property type="nucleotide sequence ID" value="NZ_FOOX01000016.1"/>
</dbReference>
<keyword evidence="2" id="KW-1133">Transmembrane helix</keyword>
<feature type="transmembrane region" description="Helical" evidence="2">
    <location>
        <begin position="315"/>
        <end position="333"/>
    </location>
</feature>
<name>A0A1I2X9F1_9FIRM</name>
<keyword evidence="2" id="KW-0472">Membrane</keyword>
<dbReference type="OrthoDB" id="1809419at2"/>
<evidence type="ECO:0000256" key="1">
    <source>
        <dbReference type="SAM" id="MobiDB-lite"/>
    </source>
</evidence>
<keyword evidence="4" id="KW-1185">Reference proteome</keyword>
<sequence>MFNWHVRWRSGLTGLLLIVIFLSTLPLAAFGDNGDGTGNAQGIFKPLGLTSATLEDGTSIIDGRNIPLKPKITMHFDKNVVYLLYWERNKRCFHLYDENGTELALNLTKIDDTVDFSKRQYIWVEPVEALAPGTNYKLYVAPDLLAKNGGSTLAMTTNNQGVTINFKTAGEKTAAAGKSTGSAAGDPAAATNGASTEPAPGPAADTSAATGDSPDKSHTEATVNRNGAKTADTSESAEASDAAPNNTVTSDKNAEPAVAGSVKDKIVTGDSPVESNTEATVSRSNEISPGGSAAPGQADADKFAAMQQGRRVQNYVALAAGIILAGWVAAEFFRRRKRG</sequence>
<dbReference type="AlphaFoldDB" id="A0A1I2X9F1"/>
<accession>A0A1I2X9F1</accession>
<feature type="compositionally biased region" description="Low complexity" evidence="1">
    <location>
        <begin position="230"/>
        <end position="243"/>
    </location>
</feature>
<feature type="compositionally biased region" description="Low complexity" evidence="1">
    <location>
        <begin position="177"/>
        <end position="195"/>
    </location>
</feature>
<dbReference type="STRING" id="341036.SAMN05660649_03866"/>
<protein>
    <recommendedName>
        <fullName evidence="5">SbsA Ig-like domain-containing protein</fullName>
    </recommendedName>
</protein>